<feature type="transmembrane region" description="Helical" evidence="1">
    <location>
        <begin position="5"/>
        <end position="23"/>
    </location>
</feature>
<organism evidence="2 3">
    <name type="scientific">Hanstruepera neustonica</name>
    <dbReference type="NCBI Taxonomy" id="1445657"/>
    <lineage>
        <taxon>Bacteria</taxon>
        <taxon>Pseudomonadati</taxon>
        <taxon>Bacteroidota</taxon>
        <taxon>Flavobacteriia</taxon>
        <taxon>Flavobacteriales</taxon>
        <taxon>Flavobacteriaceae</taxon>
        <taxon>Hanstruepera</taxon>
    </lineage>
</organism>
<keyword evidence="3" id="KW-1185">Reference proteome</keyword>
<evidence type="ECO:0000313" key="3">
    <source>
        <dbReference type="Proteomes" id="UP000236641"/>
    </source>
</evidence>
<feature type="transmembrane region" description="Helical" evidence="1">
    <location>
        <begin position="29"/>
        <end position="47"/>
    </location>
</feature>
<keyword evidence="1" id="KW-1133">Transmembrane helix</keyword>
<keyword evidence="1" id="KW-0472">Membrane</keyword>
<evidence type="ECO:0000313" key="2">
    <source>
        <dbReference type="EMBL" id="PNQ72295.1"/>
    </source>
</evidence>
<dbReference type="RefSeq" id="WP_103052781.1">
    <property type="nucleotide sequence ID" value="NZ_POWF01000009.1"/>
</dbReference>
<accession>A0A2K1DW84</accession>
<protein>
    <submittedName>
        <fullName evidence="2">Uncharacterized protein</fullName>
    </submittedName>
</protein>
<dbReference type="Proteomes" id="UP000236641">
    <property type="component" value="Unassembled WGS sequence"/>
</dbReference>
<dbReference type="AlphaFoldDB" id="A0A2K1DW84"/>
<dbReference type="EMBL" id="POWF01000009">
    <property type="protein sequence ID" value="PNQ72295.1"/>
    <property type="molecule type" value="Genomic_DNA"/>
</dbReference>
<reference evidence="2 3" key="1">
    <citation type="submission" date="2018-01" db="EMBL/GenBank/DDBJ databases">
        <title>The draft genome of Hanstruepera neustonica JCM19743.</title>
        <authorList>
            <person name="He R.-H."/>
            <person name="Du Z.-J."/>
        </authorList>
    </citation>
    <scope>NUCLEOTIDE SEQUENCE [LARGE SCALE GENOMIC DNA]</scope>
    <source>
        <strain evidence="2 3">JCM19743</strain>
    </source>
</reference>
<evidence type="ECO:0000256" key="1">
    <source>
        <dbReference type="SAM" id="Phobius"/>
    </source>
</evidence>
<comment type="caution">
    <text evidence="2">The sequence shown here is derived from an EMBL/GenBank/DDBJ whole genome shotgun (WGS) entry which is preliminary data.</text>
</comment>
<sequence>MKGNIINYFLILVGAIVAIYAQANEKQSTAILILGIAMLMFGVYRIARTIPSKNDKDNDHIDRE</sequence>
<proteinExistence type="predicted"/>
<keyword evidence="1" id="KW-0812">Transmembrane</keyword>
<gene>
    <name evidence="2" type="ORF">C1T31_12125</name>
</gene>
<dbReference type="OrthoDB" id="1449787at2"/>
<name>A0A2K1DW84_9FLAO</name>